<dbReference type="SUPFAM" id="SSF52768">
    <property type="entry name" value="Arginase/deacetylase"/>
    <property type="match status" value="1"/>
</dbReference>
<accession>A0A4Y1QZW4</accession>
<sequence>MFLVTEDDYSVIFHDNFIGGEDKGVFKEQRVTDITLLELLSYGPQKEAGKCQPVKTFSGNFIVHHWTRNGNLYIVSMPFRDPLRPLVLGGDHSISYPVVRAVSEKLVGPVDIYKPLEGKFSSVNTFPGGRVAHVQYANEHGLMECEAFDSRHLAVSLLV</sequence>
<gene>
    <name evidence="1" type="ORF">Prudu_006511</name>
</gene>
<dbReference type="GO" id="GO:0046872">
    <property type="term" value="F:metal ion binding"/>
    <property type="evidence" value="ECO:0007669"/>
    <property type="project" value="InterPro"/>
</dbReference>
<dbReference type="Pfam" id="PF00491">
    <property type="entry name" value="Arginase"/>
    <property type="match status" value="1"/>
</dbReference>
<evidence type="ECO:0000313" key="1">
    <source>
        <dbReference type="EMBL" id="BBG97395.1"/>
    </source>
</evidence>
<organism evidence="1">
    <name type="scientific">Prunus dulcis</name>
    <name type="common">Almond</name>
    <name type="synonym">Amygdalus dulcis</name>
    <dbReference type="NCBI Taxonomy" id="3755"/>
    <lineage>
        <taxon>Eukaryota</taxon>
        <taxon>Viridiplantae</taxon>
        <taxon>Streptophyta</taxon>
        <taxon>Embryophyta</taxon>
        <taxon>Tracheophyta</taxon>
        <taxon>Spermatophyta</taxon>
        <taxon>Magnoliopsida</taxon>
        <taxon>eudicotyledons</taxon>
        <taxon>Gunneridae</taxon>
        <taxon>Pentapetalae</taxon>
        <taxon>rosids</taxon>
        <taxon>fabids</taxon>
        <taxon>Rosales</taxon>
        <taxon>Rosaceae</taxon>
        <taxon>Amygdaloideae</taxon>
        <taxon>Amygdaleae</taxon>
        <taxon>Prunus</taxon>
    </lineage>
</organism>
<dbReference type="EMBL" id="AP019298">
    <property type="protein sequence ID" value="BBG97395.1"/>
    <property type="molecule type" value="Genomic_DNA"/>
</dbReference>
<dbReference type="InterPro" id="IPR023696">
    <property type="entry name" value="Ureohydrolase_dom_sf"/>
</dbReference>
<dbReference type="InterPro" id="IPR006035">
    <property type="entry name" value="Ureohydrolase"/>
</dbReference>
<protein>
    <submittedName>
        <fullName evidence="1">Arginase</fullName>
    </submittedName>
</protein>
<dbReference type="AlphaFoldDB" id="A0A4Y1QZW4"/>
<name>A0A4Y1QZW4_PRUDU</name>
<reference evidence="1" key="1">
    <citation type="journal article" date="2019" name="Science">
        <title>Mutation of a bHLH transcription factor allowed almond domestication.</title>
        <authorList>
            <person name="Sanchez-Perez R."/>
            <person name="Pavan S."/>
            <person name="Mazzeo R."/>
            <person name="Moldovan C."/>
            <person name="Aiese Cigliano R."/>
            <person name="Del Cueto J."/>
            <person name="Ricciardi F."/>
            <person name="Lotti C."/>
            <person name="Ricciardi L."/>
            <person name="Dicenta F."/>
            <person name="Lopez-Marques R.L."/>
            <person name="Lindberg Moller B."/>
        </authorList>
    </citation>
    <scope>NUCLEOTIDE SEQUENCE</scope>
</reference>
<dbReference type="Gene3D" id="3.40.800.10">
    <property type="entry name" value="Ureohydrolase domain"/>
    <property type="match status" value="1"/>
</dbReference>
<proteinExistence type="predicted"/>